<dbReference type="OMA" id="LANIAWH"/>
<dbReference type="SUPFAM" id="SSF52047">
    <property type="entry name" value="RNI-like"/>
    <property type="match status" value="1"/>
</dbReference>
<proteinExistence type="predicted"/>
<evidence type="ECO:0000256" key="1">
    <source>
        <dbReference type="SAM" id="MobiDB-lite"/>
    </source>
</evidence>
<keyword evidence="4" id="KW-1185">Reference proteome</keyword>
<dbReference type="EMBL" id="CWKI01000001">
    <property type="protein sequence ID" value="CTR04540.1"/>
    <property type="molecule type" value="Genomic_DNA"/>
</dbReference>
<gene>
    <name evidence="2" type="primary">FGENESH: predicted gene_1.401</name>
    <name evidence="3" type="ORF">AAT19DRAFT_8820</name>
    <name evidence="2" type="ORF">BN2166_0004010</name>
</gene>
<organism evidence="2 4">
    <name type="scientific">Rhodotorula toruloides</name>
    <name type="common">Yeast</name>
    <name type="synonym">Rhodosporidium toruloides</name>
    <dbReference type="NCBI Taxonomy" id="5286"/>
    <lineage>
        <taxon>Eukaryota</taxon>
        <taxon>Fungi</taxon>
        <taxon>Dikarya</taxon>
        <taxon>Basidiomycota</taxon>
        <taxon>Pucciniomycotina</taxon>
        <taxon>Microbotryomycetes</taxon>
        <taxon>Sporidiobolales</taxon>
        <taxon>Sporidiobolaceae</taxon>
        <taxon>Rhodotorula</taxon>
    </lineage>
</organism>
<evidence type="ECO:0000313" key="4">
    <source>
        <dbReference type="Proteomes" id="UP000199069"/>
    </source>
</evidence>
<name>A0A0K3C7S7_RHOTO</name>
<evidence type="ECO:0000313" key="2">
    <source>
        <dbReference type="EMBL" id="CTR04540.1"/>
    </source>
</evidence>
<dbReference type="OrthoDB" id="2520173at2759"/>
<dbReference type="Gene3D" id="3.80.10.10">
    <property type="entry name" value="Ribonuclease Inhibitor"/>
    <property type="match status" value="1"/>
</dbReference>
<evidence type="ECO:0000313" key="3">
    <source>
        <dbReference type="EMBL" id="PRQ77752.1"/>
    </source>
</evidence>
<accession>A0A0K3C7S7</accession>
<feature type="compositionally biased region" description="Basic residues" evidence="1">
    <location>
        <begin position="9"/>
        <end position="20"/>
    </location>
</feature>
<dbReference type="AlphaFoldDB" id="A0A0K3C7S7"/>
<protein>
    <submittedName>
        <fullName evidence="2 3">Proteophosphoglycan ppg4</fullName>
    </submittedName>
</protein>
<dbReference type="Proteomes" id="UP000199069">
    <property type="component" value="Unassembled WGS sequence"/>
</dbReference>
<dbReference type="InterPro" id="IPR032675">
    <property type="entry name" value="LRR_dom_sf"/>
</dbReference>
<dbReference type="Proteomes" id="UP000239560">
    <property type="component" value="Unassembled WGS sequence"/>
</dbReference>
<sequence length="487" mass="55451">MPPRASTSPRKKAGKATGAKKKPASTRCLITLLPSDLYPSIFHEAIDHDNFVLCRALLPYTLAELYRVVEISDSAVLVRFVAAIRRRPWLLGEVREIMLRDDDAMDEVTGEVYWETTGLLLGYGQLGTFASLDERRRRPYRFNTLESGIGLIEDLLRLTTRLESFNVVGMYFIRPLLLNELLQDRWPRLNTVILNLDEADDGWTYTSDAELVHNLAELPTLKHLVFRFAPHDLPVDLLNLGPRVSVPARSLRLRSFAVEKHFRIGRDIRILLAGLAADCLRTVKIEGLTAYPEFMHDLALLPPTVDHLDLKLGNTCPYYDRSAKHPKLANIAWHMPNLEHLHLEGDIVSRATFDLIYALPRLYCLSFSQHTSIDADRFLSLLRGGPSTWPRIRRLTVSICECPEDEVGRLTRCLEHTASSKTPNWPPRFGEKDAKQLVQICEIKDIRLSGSVLCATGECDSDDEHDCPGWRKEKTVEANRRKRKVED</sequence>
<reference evidence="2 4" key="1">
    <citation type="submission" date="2015-07" db="EMBL/GenBank/DDBJ databases">
        <authorList>
            <person name="Cajimat M.N.B."/>
            <person name="Milazzo M.L."/>
            <person name="Fulhorst C.F."/>
        </authorList>
    </citation>
    <scope>NUCLEOTIDE SEQUENCE [LARGE SCALE GENOMIC DNA]</scope>
    <source>
        <strain evidence="2">Single colony</strain>
    </source>
</reference>
<reference evidence="3 5" key="2">
    <citation type="journal article" date="2018" name="Elife">
        <title>Functional genomics of lipid metabolism in the oleaginous yeast Rhodosporidium toruloides.</title>
        <authorList>
            <person name="Coradetti S.T."/>
            <person name="Pinel D."/>
            <person name="Geiselman G."/>
            <person name="Ito M."/>
            <person name="Mondo S."/>
            <person name="Reilly M.C."/>
            <person name="Cheng Y.F."/>
            <person name="Bauer S."/>
            <person name="Grigoriev I."/>
            <person name="Gladden J.M."/>
            <person name="Simmons B.A."/>
            <person name="Brem R."/>
            <person name="Arkin A.P."/>
            <person name="Skerker J.M."/>
        </authorList>
    </citation>
    <scope>NUCLEOTIDE SEQUENCE [LARGE SCALE GENOMIC DNA]</scope>
    <source>
        <strain evidence="3 5">NBRC 0880</strain>
    </source>
</reference>
<evidence type="ECO:0000313" key="5">
    <source>
        <dbReference type="Proteomes" id="UP000239560"/>
    </source>
</evidence>
<dbReference type="EMBL" id="LCTV02000001">
    <property type="protein sequence ID" value="PRQ77752.1"/>
    <property type="molecule type" value="Genomic_DNA"/>
</dbReference>
<feature type="region of interest" description="Disordered" evidence="1">
    <location>
        <begin position="1"/>
        <end position="20"/>
    </location>
</feature>